<dbReference type="EMBL" id="JBHSMG010000001">
    <property type="protein sequence ID" value="MFC5501172.1"/>
    <property type="molecule type" value="Genomic_DNA"/>
</dbReference>
<feature type="compositionally biased region" description="Low complexity" evidence="1">
    <location>
        <begin position="29"/>
        <end position="52"/>
    </location>
</feature>
<name>A0ABW0NPP3_9MICO</name>
<proteinExistence type="predicted"/>
<keyword evidence="4" id="KW-1185">Reference proteome</keyword>
<keyword evidence="2" id="KW-0732">Signal</keyword>
<feature type="signal peptide" evidence="2">
    <location>
        <begin position="1"/>
        <end position="23"/>
    </location>
</feature>
<reference evidence="4" key="1">
    <citation type="journal article" date="2019" name="Int. J. Syst. Evol. Microbiol.">
        <title>The Global Catalogue of Microorganisms (GCM) 10K type strain sequencing project: providing services to taxonomists for standard genome sequencing and annotation.</title>
        <authorList>
            <consortium name="The Broad Institute Genomics Platform"/>
            <consortium name="The Broad Institute Genome Sequencing Center for Infectious Disease"/>
            <person name="Wu L."/>
            <person name="Ma J."/>
        </authorList>
    </citation>
    <scope>NUCLEOTIDE SEQUENCE [LARGE SCALE GENOMIC DNA]</scope>
    <source>
        <strain evidence="4">CGMCC 4.6997</strain>
    </source>
</reference>
<evidence type="ECO:0000313" key="4">
    <source>
        <dbReference type="Proteomes" id="UP001596039"/>
    </source>
</evidence>
<comment type="caution">
    <text evidence="3">The sequence shown here is derived from an EMBL/GenBank/DDBJ whole genome shotgun (WGS) entry which is preliminary data.</text>
</comment>
<dbReference type="RefSeq" id="WP_386738773.1">
    <property type="nucleotide sequence ID" value="NZ_JBHSMG010000001.1"/>
</dbReference>
<gene>
    <name evidence="3" type="ORF">ACFPJ4_02845</name>
</gene>
<protein>
    <submittedName>
        <fullName evidence="3">Arginyl-tRNA synthetase</fullName>
    </submittedName>
</protein>
<accession>A0ABW0NPP3</accession>
<evidence type="ECO:0000256" key="1">
    <source>
        <dbReference type="SAM" id="MobiDB-lite"/>
    </source>
</evidence>
<organism evidence="3 4">
    <name type="scientific">Lysinimonas soli</name>
    <dbReference type="NCBI Taxonomy" id="1074233"/>
    <lineage>
        <taxon>Bacteria</taxon>
        <taxon>Bacillati</taxon>
        <taxon>Actinomycetota</taxon>
        <taxon>Actinomycetes</taxon>
        <taxon>Micrococcales</taxon>
        <taxon>Microbacteriaceae</taxon>
        <taxon>Lysinimonas</taxon>
    </lineage>
</organism>
<evidence type="ECO:0000313" key="3">
    <source>
        <dbReference type="EMBL" id="MFC5501172.1"/>
    </source>
</evidence>
<feature type="region of interest" description="Disordered" evidence="1">
    <location>
        <begin position="29"/>
        <end position="59"/>
    </location>
</feature>
<sequence length="197" mass="19887">MPRLLRRSAVPFAVAVAVTAGLAGCVATPSPSPTGSATSASPSVTASTRPSASPTPTPSAIPITIGCGQLISADAMYAFNPNYGLLDSWTPTAGSAAATAKSEHGLACRWSNQTSGDTIDFSVAHLDAASIEALKNDAVTSSTMVPTYGDEAYFSVKNGVGTAIVFQGDYRLVATSAAFLEPGDATDLIDAALSALK</sequence>
<feature type="chain" id="PRO_5047264814" evidence="2">
    <location>
        <begin position="24"/>
        <end position="197"/>
    </location>
</feature>
<evidence type="ECO:0000256" key="2">
    <source>
        <dbReference type="SAM" id="SignalP"/>
    </source>
</evidence>
<dbReference type="Proteomes" id="UP001596039">
    <property type="component" value="Unassembled WGS sequence"/>
</dbReference>
<dbReference type="PROSITE" id="PS51257">
    <property type="entry name" value="PROKAR_LIPOPROTEIN"/>
    <property type="match status" value="1"/>
</dbReference>